<evidence type="ECO:0000313" key="3">
    <source>
        <dbReference type="Proteomes" id="UP000471031"/>
    </source>
</evidence>
<dbReference type="SUPFAM" id="SSF160719">
    <property type="entry name" value="gpW/gp25-like"/>
    <property type="match status" value="1"/>
</dbReference>
<keyword evidence="3" id="KW-1185">Reference proteome</keyword>
<gene>
    <name evidence="2" type="ORF">GTO89_14825</name>
</gene>
<evidence type="ECO:0000259" key="1">
    <source>
        <dbReference type="Pfam" id="PF04965"/>
    </source>
</evidence>
<feature type="domain" description="IraD/Gp25-like" evidence="1">
    <location>
        <begin position="26"/>
        <end position="116"/>
    </location>
</feature>
<evidence type="ECO:0000313" key="2">
    <source>
        <dbReference type="EMBL" id="MZP44306.1"/>
    </source>
</evidence>
<dbReference type="Pfam" id="PF04965">
    <property type="entry name" value="GPW_gp25"/>
    <property type="match status" value="1"/>
</dbReference>
<dbReference type="OrthoDB" id="9802846at2"/>
<reference evidence="2 3" key="1">
    <citation type="submission" date="2020-01" db="EMBL/GenBank/DDBJ databases">
        <title>Whole genome sequence of Heliobacterium gestii DSM 11169.</title>
        <authorList>
            <person name="Kyndt J.A."/>
            <person name="Meyer T.E."/>
        </authorList>
    </citation>
    <scope>NUCLEOTIDE SEQUENCE [LARGE SCALE GENOMIC DNA]</scope>
    <source>
        <strain evidence="2 3">DSM 11169</strain>
    </source>
</reference>
<dbReference type="AlphaFoldDB" id="A0A845LN44"/>
<organism evidence="2 3">
    <name type="scientific">Heliomicrobium gestii</name>
    <name type="common">Heliobacterium gestii</name>
    <dbReference type="NCBI Taxonomy" id="2699"/>
    <lineage>
        <taxon>Bacteria</taxon>
        <taxon>Bacillati</taxon>
        <taxon>Bacillota</taxon>
        <taxon>Clostridia</taxon>
        <taxon>Eubacteriales</taxon>
        <taxon>Heliobacteriaceae</taxon>
        <taxon>Heliomicrobium</taxon>
    </lineage>
</organism>
<protein>
    <submittedName>
        <fullName evidence="2">Baseplate protein</fullName>
    </submittedName>
</protein>
<comment type="caution">
    <text evidence="2">The sequence shown here is derived from an EMBL/GenBank/DDBJ whole genome shotgun (WGS) entry which is preliminary data.</text>
</comment>
<sequence>MTQFLGRGWKFPIQVDPATGRIRMSEYEEDVEEAIRIILRTAKGERVMQPEFGCKIRDYVFRGTDRSTLQLMADEIKDALRSWEPRIEDIEVKVTRHPDEGGTLFIHIQYVVRRTNNLFNRVYPFYLYEGTG</sequence>
<name>A0A845LN44_HELGE</name>
<dbReference type="Proteomes" id="UP000471031">
    <property type="component" value="Unassembled WGS sequence"/>
</dbReference>
<dbReference type="EMBL" id="WXEX01000014">
    <property type="protein sequence ID" value="MZP44306.1"/>
    <property type="molecule type" value="Genomic_DNA"/>
</dbReference>
<dbReference type="InterPro" id="IPR007048">
    <property type="entry name" value="IraD/Gp25-like"/>
</dbReference>
<dbReference type="Gene3D" id="3.10.450.40">
    <property type="match status" value="1"/>
</dbReference>
<dbReference type="RefSeq" id="WP_161262870.1">
    <property type="nucleotide sequence ID" value="NZ_JAFBDC010000014.1"/>
</dbReference>
<accession>A0A845LN44</accession>
<proteinExistence type="predicted"/>